<dbReference type="Proteomes" id="UP000287857">
    <property type="component" value="Unassembled WGS sequence"/>
</dbReference>
<dbReference type="SUPFAM" id="SSF56784">
    <property type="entry name" value="HAD-like"/>
    <property type="match status" value="1"/>
</dbReference>
<comment type="similarity">
    <text evidence="2">Belongs to the HAD-like hydrolase superfamily. CbbY/CbbZ/Gph/YieH family.</text>
</comment>
<dbReference type="GO" id="GO:0046872">
    <property type="term" value="F:metal ion binding"/>
    <property type="evidence" value="ECO:0007669"/>
    <property type="project" value="UniProtKB-KW"/>
</dbReference>
<keyword evidence="5" id="KW-0119">Carbohydrate metabolism</keyword>
<dbReference type="AlphaFoldDB" id="A0A429ZZC9"/>
<evidence type="ECO:0008006" key="8">
    <source>
        <dbReference type="Google" id="ProtNLM"/>
    </source>
</evidence>
<evidence type="ECO:0000256" key="4">
    <source>
        <dbReference type="ARBA" id="ARBA00022842"/>
    </source>
</evidence>
<evidence type="ECO:0000313" key="6">
    <source>
        <dbReference type="EMBL" id="RST99336.1"/>
    </source>
</evidence>
<dbReference type="InterPro" id="IPR051600">
    <property type="entry name" value="Beta-PGM-like"/>
</dbReference>
<dbReference type="InterPro" id="IPR023198">
    <property type="entry name" value="PGP-like_dom2"/>
</dbReference>
<dbReference type="OrthoDB" id="9797743at2"/>
<evidence type="ECO:0000256" key="5">
    <source>
        <dbReference type="ARBA" id="ARBA00023277"/>
    </source>
</evidence>
<dbReference type="Pfam" id="PF13419">
    <property type="entry name" value="HAD_2"/>
    <property type="match status" value="1"/>
</dbReference>
<sequence length="213" mass="24541">MVKNTVIFDIDGVIINSEFIYRERRETFFKLNGVNITENFQNTLVGSNPEAMMENLFPNDEKKQSDMLTKYIRFIKTYYINYKKIINPDIYHVIDRLKNQYGMRIAIASAGTLQQIIYILQELSLYDSVDYFISGEEVAKTKPAPDIYLELLNRMDCLANDCIVVEDSEYGIKSAKTAGIDCLALQQSDALNINQTEADEIILSLNDIFDWLN</sequence>
<dbReference type="Gene3D" id="1.10.150.240">
    <property type="entry name" value="Putative phosphatase, domain 2"/>
    <property type="match status" value="1"/>
</dbReference>
<evidence type="ECO:0000256" key="2">
    <source>
        <dbReference type="ARBA" id="ARBA00006171"/>
    </source>
</evidence>
<dbReference type="InterPro" id="IPR023214">
    <property type="entry name" value="HAD_sf"/>
</dbReference>
<dbReference type="InterPro" id="IPR041492">
    <property type="entry name" value="HAD_2"/>
</dbReference>
<dbReference type="SFLD" id="SFLDS00003">
    <property type="entry name" value="Haloacid_Dehalogenase"/>
    <property type="match status" value="1"/>
</dbReference>
<dbReference type="NCBIfam" id="TIGR01509">
    <property type="entry name" value="HAD-SF-IA-v3"/>
    <property type="match status" value="1"/>
</dbReference>
<name>A0A429ZZC9_9ENTE</name>
<evidence type="ECO:0000256" key="3">
    <source>
        <dbReference type="ARBA" id="ARBA00022723"/>
    </source>
</evidence>
<keyword evidence="7" id="KW-1185">Reference proteome</keyword>
<evidence type="ECO:0000313" key="7">
    <source>
        <dbReference type="Proteomes" id="UP000287857"/>
    </source>
</evidence>
<dbReference type="PRINTS" id="PR00413">
    <property type="entry name" value="HADHALOGNASE"/>
</dbReference>
<dbReference type="EMBL" id="NGJS01000005">
    <property type="protein sequence ID" value="RST99336.1"/>
    <property type="molecule type" value="Genomic_DNA"/>
</dbReference>
<dbReference type="SFLD" id="SFLDG01129">
    <property type="entry name" value="C1.5:_HAD__Beta-PGM__Phosphata"/>
    <property type="match status" value="1"/>
</dbReference>
<dbReference type="NCBIfam" id="TIGR01549">
    <property type="entry name" value="HAD-SF-IA-v1"/>
    <property type="match status" value="1"/>
</dbReference>
<protein>
    <recommendedName>
        <fullName evidence="8">Haloacid dehalogenase</fullName>
    </recommendedName>
</protein>
<dbReference type="CDD" id="cd07505">
    <property type="entry name" value="HAD_BPGM-like"/>
    <property type="match status" value="1"/>
</dbReference>
<dbReference type="Gene3D" id="3.40.50.1000">
    <property type="entry name" value="HAD superfamily/HAD-like"/>
    <property type="match status" value="1"/>
</dbReference>
<dbReference type="PANTHER" id="PTHR46193">
    <property type="entry name" value="6-PHOSPHOGLUCONATE PHOSPHATASE"/>
    <property type="match status" value="1"/>
</dbReference>
<dbReference type="GO" id="GO:0003824">
    <property type="term" value="F:catalytic activity"/>
    <property type="evidence" value="ECO:0007669"/>
    <property type="project" value="UniProtKB-ARBA"/>
</dbReference>
<dbReference type="InterPro" id="IPR036412">
    <property type="entry name" value="HAD-like_sf"/>
</dbReference>
<accession>A0A429ZZC9</accession>
<keyword evidence="3" id="KW-0479">Metal-binding</keyword>
<dbReference type="InterPro" id="IPR006439">
    <property type="entry name" value="HAD-SF_hydro_IA"/>
</dbReference>
<evidence type="ECO:0000256" key="1">
    <source>
        <dbReference type="ARBA" id="ARBA00001946"/>
    </source>
</evidence>
<reference evidence="6 7" key="1">
    <citation type="submission" date="2017-05" db="EMBL/GenBank/DDBJ databases">
        <title>Vagococcus spp. assemblies.</title>
        <authorList>
            <person name="Gulvik C.A."/>
        </authorList>
    </citation>
    <scope>NUCLEOTIDE SEQUENCE [LARGE SCALE GENOMIC DNA]</scope>
    <source>
        <strain evidence="6 7">SS1995</strain>
    </source>
</reference>
<gene>
    <name evidence="6" type="ORF">CBF37_05035</name>
</gene>
<dbReference type="PANTHER" id="PTHR46193:SF18">
    <property type="entry name" value="HEXITOL PHOSPHATASE B"/>
    <property type="match status" value="1"/>
</dbReference>
<organism evidence="6 7">
    <name type="scientific">Vagococcus vulneris</name>
    <dbReference type="NCBI Taxonomy" id="1977869"/>
    <lineage>
        <taxon>Bacteria</taxon>
        <taxon>Bacillati</taxon>
        <taxon>Bacillota</taxon>
        <taxon>Bacilli</taxon>
        <taxon>Lactobacillales</taxon>
        <taxon>Enterococcaceae</taxon>
        <taxon>Vagococcus</taxon>
    </lineage>
</organism>
<comment type="cofactor">
    <cofactor evidence="1">
        <name>Mg(2+)</name>
        <dbReference type="ChEBI" id="CHEBI:18420"/>
    </cofactor>
</comment>
<proteinExistence type="inferred from homology"/>
<comment type="caution">
    <text evidence="6">The sequence shown here is derived from an EMBL/GenBank/DDBJ whole genome shotgun (WGS) entry which is preliminary data.</text>
</comment>
<keyword evidence="4" id="KW-0460">Magnesium</keyword>